<dbReference type="PANTHER" id="PTHR47926">
    <property type="entry name" value="PENTATRICOPEPTIDE REPEAT-CONTAINING PROTEIN"/>
    <property type="match status" value="1"/>
</dbReference>
<evidence type="ECO:0000256" key="1">
    <source>
        <dbReference type="ARBA" id="ARBA00006643"/>
    </source>
</evidence>
<dbReference type="SUPFAM" id="SSF48452">
    <property type="entry name" value="TPR-like"/>
    <property type="match status" value="1"/>
</dbReference>
<evidence type="ECO:0000259" key="4">
    <source>
        <dbReference type="Pfam" id="PF14432"/>
    </source>
</evidence>
<dbReference type="InterPro" id="IPR011990">
    <property type="entry name" value="TPR-like_helical_dom_sf"/>
</dbReference>
<dbReference type="FunFam" id="1.25.40.10:FF:000450">
    <property type="entry name" value="Putative pentatricopeptide repeat-containing protein"/>
    <property type="match status" value="1"/>
</dbReference>
<evidence type="ECO:0000256" key="2">
    <source>
        <dbReference type="ARBA" id="ARBA00022737"/>
    </source>
</evidence>
<dbReference type="PROSITE" id="PS51375">
    <property type="entry name" value="PPR"/>
    <property type="match status" value="4"/>
</dbReference>
<dbReference type="FunFam" id="1.25.40.10:FF:000682">
    <property type="entry name" value="Pentatricopeptide repeat-containing protein At3g16610"/>
    <property type="match status" value="1"/>
</dbReference>
<dbReference type="Gene3D" id="1.25.40.10">
    <property type="entry name" value="Tetratricopeptide repeat domain"/>
    <property type="match status" value="4"/>
</dbReference>
<dbReference type="InterPro" id="IPR002885">
    <property type="entry name" value="PPR_rpt"/>
</dbReference>
<dbReference type="Pfam" id="PF20431">
    <property type="entry name" value="E_motif"/>
    <property type="match status" value="1"/>
</dbReference>
<dbReference type="InterPro" id="IPR032867">
    <property type="entry name" value="DYW_dom"/>
</dbReference>
<evidence type="ECO:0000313" key="5">
    <source>
        <dbReference type="EMBL" id="KAK4776126.1"/>
    </source>
</evidence>
<feature type="repeat" description="PPR" evidence="3">
    <location>
        <begin position="18"/>
        <end position="52"/>
    </location>
</feature>
<organism evidence="5 6">
    <name type="scientific">Trapa incisa</name>
    <dbReference type="NCBI Taxonomy" id="236973"/>
    <lineage>
        <taxon>Eukaryota</taxon>
        <taxon>Viridiplantae</taxon>
        <taxon>Streptophyta</taxon>
        <taxon>Embryophyta</taxon>
        <taxon>Tracheophyta</taxon>
        <taxon>Spermatophyta</taxon>
        <taxon>Magnoliopsida</taxon>
        <taxon>eudicotyledons</taxon>
        <taxon>Gunneridae</taxon>
        <taxon>Pentapetalae</taxon>
        <taxon>rosids</taxon>
        <taxon>malvids</taxon>
        <taxon>Myrtales</taxon>
        <taxon>Lythraceae</taxon>
        <taxon>Trapa</taxon>
    </lineage>
</organism>
<proteinExistence type="inferred from homology"/>
<feature type="repeat" description="PPR" evidence="3">
    <location>
        <begin position="291"/>
        <end position="321"/>
    </location>
</feature>
<dbReference type="Pfam" id="PF14432">
    <property type="entry name" value="DYW_deaminase"/>
    <property type="match status" value="1"/>
</dbReference>
<comment type="caution">
    <text evidence="5">The sequence shown here is derived from an EMBL/GenBank/DDBJ whole genome shotgun (WGS) entry which is preliminary data.</text>
</comment>
<reference evidence="5 6" key="1">
    <citation type="journal article" date="2023" name="Hortic Res">
        <title>Pangenome of water caltrop reveals structural variations and asymmetric subgenome divergence after allopolyploidization.</title>
        <authorList>
            <person name="Zhang X."/>
            <person name="Chen Y."/>
            <person name="Wang L."/>
            <person name="Yuan Y."/>
            <person name="Fang M."/>
            <person name="Shi L."/>
            <person name="Lu R."/>
            <person name="Comes H.P."/>
            <person name="Ma Y."/>
            <person name="Chen Y."/>
            <person name="Huang G."/>
            <person name="Zhou Y."/>
            <person name="Zheng Z."/>
            <person name="Qiu Y."/>
        </authorList>
    </citation>
    <scope>NUCLEOTIDE SEQUENCE [LARGE SCALE GENOMIC DNA]</scope>
    <source>
        <tissue evidence="5">Roots</tissue>
    </source>
</reference>
<dbReference type="GO" id="GO:0009451">
    <property type="term" value="P:RNA modification"/>
    <property type="evidence" value="ECO:0007669"/>
    <property type="project" value="InterPro"/>
</dbReference>
<gene>
    <name evidence="5" type="ORF">SAY87_024087</name>
</gene>
<evidence type="ECO:0000256" key="3">
    <source>
        <dbReference type="PROSITE-ProRule" id="PRU00708"/>
    </source>
</evidence>
<evidence type="ECO:0000313" key="6">
    <source>
        <dbReference type="Proteomes" id="UP001345219"/>
    </source>
</evidence>
<dbReference type="AlphaFoldDB" id="A0AAN7KZQ0"/>
<dbReference type="PANTHER" id="PTHR47926:SF503">
    <property type="entry name" value="PENTATRICOPEPTIDE REPEAT-CONTAINING PROTEIN"/>
    <property type="match status" value="1"/>
</dbReference>
<keyword evidence="6" id="KW-1185">Reference proteome</keyword>
<dbReference type="EMBL" id="JAXIOK010000003">
    <property type="protein sequence ID" value="KAK4776126.1"/>
    <property type="molecule type" value="Genomic_DNA"/>
</dbReference>
<dbReference type="Proteomes" id="UP001345219">
    <property type="component" value="Chromosome 18"/>
</dbReference>
<dbReference type="InterPro" id="IPR046848">
    <property type="entry name" value="E_motif"/>
</dbReference>
<name>A0AAN7KZQ0_9MYRT</name>
<dbReference type="GO" id="GO:0003723">
    <property type="term" value="F:RNA binding"/>
    <property type="evidence" value="ECO:0007669"/>
    <property type="project" value="InterPro"/>
</dbReference>
<dbReference type="NCBIfam" id="TIGR00756">
    <property type="entry name" value="PPR"/>
    <property type="match status" value="6"/>
</dbReference>
<dbReference type="GO" id="GO:0008270">
    <property type="term" value="F:zinc ion binding"/>
    <property type="evidence" value="ECO:0007669"/>
    <property type="project" value="InterPro"/>
</dbReference>
<dbReference type="Pfam" id="PF13041">
    <property type="entry name" value="PPR_2"/>
    <property type="match status" value="3"/>
</dbReference>
<accession>A0AAN7KZQ0</accession>
<protein>
    <recommendedName>
        <fullName evidence="4">DYW domain-containing protein</fullName>
    </recommendedName>
</protein>
<comment type="similarity">
    <text evidence="1">Belongs to the PPR family. PCMP-H subfamily.</text>
</comment>
<feature type="repeat" description="PPR" evidence="3">
    <location>
        <begin position="221"/>
        <end position="255"/>
    </location>
</feature>
<dbReference type="InterPro" id="IPR046960">
    <property type="entry name" value="PPR_At4g14850-like_plant"/>
</dbReference>
<dbReference type="FunFam" id="1.25.40.10:FF:000090">
    <property type="entry name" value="Pentatricopeptide repeat-containing protein, chloroplastic"/>
    <property type="match status" value="1"/>
</dbReference>
<keyword evidence="2" id="KW-0677">Repeat</keyword>
<feature type="repeat" description="PPR" evidence="3">
    <location>
        <begin position="322"/>
        <end position="356"/>
    </location>
</feature>
<dbReference type="Pfam" id="PF01535">
    <property type="entry name" value="PPR"/>
    <property type="match status" value="5"/>
</dbReference>
<sequence>MTSKHLLHRRLLHALPIATATWNGRLWELSKHGQFSEALELYRQMLRSGESPNAFTFPFLFKSCAALSLPVPGAQLHGHVIRTGCGLEPFVLTSLITMYSQSNLIERARQVFDESPQRYLTVCFNALISGYAYNSRLFDAAALFSQMRQLNISFNSVTMLGLIPACNLPPHMSFGMSLHSCIIKFGLETESSVGNCLLTMYVKCGSIEFAETLFDSMPERGLISWNAMISGYAQNGLANKVLGLYQDMKSQGIHSDPVTLVCILSSCAHLGAHSIGRAVEREIELRGFGTNSFLNNALINMYSRCGKLGKARAIFDAMSDRTVVTWTAIMNGYGIHGQGEISVQLFDDMIRSGIKPDGAAFVSILSACSHAGLTDKGLSYFDMMKDKYLLQPRPEHYSCLVDLLGRAGKLDEAFGLIRSMKVKPDGAAWGALLGACKIHKNVELAEVAFNQVAELEPENVGYYVLLSNIYNEAGNLEGVLRVRVMMRNQNLRKDPGYSYIEHRGKVHLFLVGERNHPQIEKICRKLNELESLVDGLDDLKKNEGRSDELFNGTSVHSERLAIAFGILNSEPESEIIVIKNLRVCTYCHSFIKSVSKVVDHRFIIRDATRFHHFSDGICSCGDYW</sequence>
<feature type="domain" description="DYW" evidence="4">
    <location>
        <begin position="554"/>
        <end position="624"/>
    </location>
</feature>